<organism evidence="2">
    <name type="scientific">marine sediment metagenome</name>
    <dbReference type="NCBI Taxonomy" id="412755"/>
    <lineage>
        <taxon>unclassified sequences</taxon>
        <taxon>metagenomes</taxon>
        <taxon>ecological metagenomes</taxon>
    </lineage>
</organism>
<feature type="compositionally biased region" description="Basic and acidic residues" evidence="1">
    <location>
        <begin position="79"/>
        <end position="104"/>
    </location>
</feature>
<feature type="region of interest" description="Disordered" evidence="1">
    <location>
        <begin position="79"/>
        <end position="113"/>
    </location>
</feature>
<protein>
    <submittedName>
        <fullName evidence="2">Uncharacterized protein</fullName>
    </submittedName>
</protein>
<accession>X1RVT0</accession>
<proteinExistence type="predicted"/>
<comment type="caution">
    <text evidence="2">The sequence shown here is derived from an EMBL/GenBank/DDBJ whole genome shotgun (WGS) entry which is preliminary data.</text>
</comment>
<name>X1RVT0_9ZZZZ</name>
<reference evidence="2" key="1">
    <citation type="journal article" date="2014" name="Front. Microbiol.">
        <title>High frequency of phylogenetically diverse reductive dehalogenase-homologous genes in deep subseafloor sedimentary metagenomes.</title>
        <authorList>
            <person name="Kawai M."/>
            <person name="Futagami T."/>
            <person name="Toyoda A."/>
            <person name="Takaki Y."/>
            <person name="Nishi S."/>
            <person name="Hori S."/>
            <person name="Arai W."/>
            <person name="Tsubouchi T."/>
            <person name="Morono Y."/>
            <person name="Uchiyama I."/>
            <person name="Ito T."/>
            <person name="Fujiyama A."/>
            <person name="Inagaki F."/>
            <person name="Takami H."/>
        </authorList>
    </citation>
    <scope>NUCLEOTIDE SEQUENCE</scope>
    <source>
        <strain evidence="2">Expedition CK06-06</strain>
    </source>
</reference>
<dbReference type="AlphaFoldDB" id="X1RVT0"/>
<dbReference type="EMBL" id="BARW01002718">
    <property type="protein sequence ID" value="GAI59589.1"/>
    <property type="molecule type" value="Genomic_DNA"/>
</dbReference>
<evidence type="ECO:0000256" key="1">
    <source>
        <dbReference type="SAM" id="MobiDB-lite"/>
    </source>
</evidence>
<evidence type="ECO:0000313" key="2">
    <source>
        <dbReference type="EMBL" id="GAI59589.1"/>
    </source>
</evidence>
<gene>
    <name evidence="2" type="ORF">S12H4_07383</name>
</gene>
<sequence>MERKKMVLQVVEPEAELLSKLVDEELDRRCQVIDNIIQRVYDVLPPKHTEKAIAEVKVAVLELVRSPLADLERKLACVGVEPEKEPEPEPDVKPEPGVEAKPEPEPEPPSSRA</sequence>